<dbReference type="AlphaFoldDB" id="A0A927FS46"/>
<keyword evidence="3" id="KW-1185">Reference proteome</keyword>
<protein>
    <submittedName>
        <fullName evidence="2">Uncharacterized protein</fullName>
    </submittedName>
</protein>
<dbReference type="RefSeq" id="WP_191772516.1">
    <property type="nucleotide sequence ID" value="NZ_JACYFU010000001.1"/>
</dbReference>
<evidence type="ECO:0000256" key="1">
    <source>
        <dbReference type="SAM" id="MobiDB-lite"/>
    </source>
</evidence>
<feature type="region of interest" description="Disordered" evidence="1">
    <location>
        <begin position="60"/>
        <end position="85"/>
    </location>
</feature>
<dbReference type="Proteomes" id="UP000654108">
    <property type="component" value="Unassembled WGS sequence"/>
</dbReference>
<accession>A0A927FS46</accession>
<comment type="caution">
    <text evidence="2">The sequence shown here is derived from an EMBL/GenBank/DDBJ whole genome shotgun (WGS) entry which is preliminary data.</text>
</comment>
<evidence type="ECO:0000313" key="2">
    <source>
        <dbReference type="EMBL" id="MBD8064422.1"/>
    </source>
</evidence>
<sequence length="85" mass="9598">MSNAEWHRLNPQPIYPRAHFLGWYLRHEAACDCQPIPETVLRELDALGIVTPGRTHRFGIGQPAVIGQHHPVPRRPPSLPVLHSS</sequence>
<proteinExistence type="predicted"/>
<evidence type="ECO:0000313" key="3">
    <source>
        <dbReference type="Proteomes" id="UP000654108"/>
    </source>
</evidence>
<organism evidence="2 3">
    <name type="scientific">Devosia oryzisoli</name>
    <dbReference type="NCBI Taxonomy" id="2774138"/>
    <lineage>
        <taxon>Bacteria</taxon>
        <taxon>Pseudomonadati</taxon>
        <taxon>Pseudomonadota</taxon>
        <taxon>Alphaproteobacteria</taxon>
        <taxon>Hyphomicrobiales</taxon>
        <taxon>Devosiaceae</taxon>
        <taxon>Devosia</taxon>
    </lineage>
</organism>
<gene>
    <name evidence="2" type="ORF">IC608_02890</name>
</gene>
<name>A0A927FS46_9HYPH</name>
<reference evidence="2" key="1">
    <citation type="submission" date="2020-09" db="EMBL/GenBank/DDBJ databases">
        <title>Genome seq and assembly of Devosia sp.</title>
        <authorList>
            <person name="Chhetri G."/>
        </authorList>
    </citation>
    <scope>NUCLEOTIDE SEQUENCE</scope>
    <source>
        <strain evidence="2">PTR5</strain>
    </source>
</reference>
<dbReference type="EMBL" id="JACYFU010000001">
    <property type="protein sequence ID" value="MBD8064422.1"/>
    <property type="molecule type" value="Genomic_DNA"/>
</dbReference>